<dbReference type="Pfam" id="PF03109">
    <property type="entry name" value="ABC1"/>
    <property type="match status" value="1"/>
</dbReference>
<proteinExistence type="predicted"/>
<dbReference type="PANTHER" id="PTHR43173:SF22">
    <property type="entry name" value="OS07G0227800 PROTEIN"/>
    <property type="match status" value="1"/>
</dbReference>
<dbReference type="InterPro" id="IPR051130">
    <property type="entry name" value="Mito_struct-func_regulator"/>
</dbReference>
<accession>D8LPN0</accession>
<evidence type="ECO:0000259" key="1">
    <source>
        <dbReference type="Pfam" id="PF03109"/>
    </source>
</evidence>
<sequence>MVRKPGVEGTLQADLGFLYIASRLLEILQPELGRTSFAAIASDIRTAMLDELDFRKEAKNIEDFTGFLDRAGILDAVAPKVYEDLSSKRLLVMERLKGVALTDLEGIKDYSSNPEATLITALNTWSMSVMMAESFHADGRVGFIDFGIVGRIPETVWSSLRDLSNGFITNNYRLMATSLVKMGAADGEVDTDAFAFDIEKVIDSLGSMEAQVDTSAVIDEDTGNVSYGTSVNFDQESITRLLLDIVGVAENNGLKLPREFGMLIKQALYFDRYTRLLAPELDPLRDDRVTLPNEYGRADAGLR</sequence>
<dbReference type="InParanoid" id="D8LPN0"/>
<organism evidence="2 3">
    <name type="scientific">Ectocarpus siliculosus</name>
    <name type="common">Brown alga</name>
    <name type="synonym">Conferva siliculosa</name>
    <dbReference type="NCBI Taxonomy" id="2880"/>
    <lineage>
        <taxon>Eukaryota</taxon>
        <taxon>Sar</taxon>
        <taxon>Stramenopiles</taxon>
        <taxon>Ochrophyta</taxon>
        <taxon>PX clade</taxon>
        <taxon>Phaeophyceae</taxon>
        <taxon>Ectocarpales</taxon>
        <taxon>Ectocarpaceae</taxon>
        <taxon>Ectocarpus</taxon>
    </lineage>
</organism>
<dbReference type="AlphaFoldDB" id="D8LPN0"/>
<gene>
    <name evidence="2" type="ORF">Esi_0052_0200</name>
</gene>
<dbReference type="eggNOG" id="KOG1235">
    <property type="taxonomic scope" value="Eukaryota"/>
</dbReference>
<dbReference type="InterPro" id="IPR004147">
    <property type="entry name" value="ABC1_dom"/>
</dbReference>
<dbReference type="PANTHER" id="PTHR43173">
    <property type="entry name" value="ABC1 FAMILY PROTEIN"/>
    <property type="match status" value="1"/>
</dbReference>
<protein>
    <recommendedName>
        <fullName evidence="1">ABC1 atypical kinase-like domain-containing protein</fullName>
    </recommendedName>
</protein>
<dbReference type="STRING" id="2880.D8LPN0"/>
<dbReference type="EMBL" id="FN648730">
    <property type="protein sequence ID" value="CBN80502.1"/>
    <property type="molecule type" value="Genomic_DNA"/>
</dbReference>
<dbReference type="EMBL" id="FN649741">
    <property type="protein sequence ID" value="CBN80502.1"/>
    <property type="molecule type" value="Genomic_DNA"/>
</dbReference>
<reference evidence="2 3" key="1">
    <citation type="journal article" date="2010" name="Nature">
        <title>The Ectocarpus genome and the independent evolution of multicellularity in brown algae.</title>
        <authorList>
            <person name="Cock J.M."/>
            <person name="Sterck L."/>
            <person name="Rouze P."/>
            <person name="Scornet D."/>
            <person name="Allen A.E."/>
            <person name="Amoutzias G."/>
            <person name="Anthouard V."/>
            <person name="Artiguenave F."/>
            <person name="Aury J.M."/>
            <person name="Badger J.H."/>
            <person name="Beszteri B."/>
            <person name="Billiau K."/>
            <person name="Bonnet E."/>
            <person name="Bothwell J.H."/>
            <person name="Bowler C."/>
            <person name="Boyen C."/>
            <person name="Brownlee C."/>
            <person name="Carrano C.J."/>
            <person name="Charrier B."/>
            <person name="Cho G.Y."/>
            <person name="Coelho S.M."/>
            <person name="Collen J."/>
            <person name="Corre E."/>
            <person name="Da Silva C."/>
            <person name="Delage L."/>
            <person name="Delaroque N."/>
            <person name="Dittami S.M."/>
            <person name="Doulbeau S."/>
            <person name="Elias M."/>
            <person name="Farnham G."/>
            <person name="Gachon C.M."/>
            <person name="Gschloessl B."/>
            <person name="Heesch S."/>
            <person name="Jabbari K."/>
            <person name="Jubin C."/>
            <person name="Kawai H."/>
            <person name="Kimura K."/>
            <person name="Kloareg B."/>
            <person name="Kupper F.C."/>
            <person name="Lang D."/>
            <person name="Le Bail A."/>
            <person name="Leblanc C."/>
            <person name="Lerouge P."/>
            <person name="Lohr M."/>
            <person name="Lopez P.J."/>
            <person name="Martens C."/>
            <person name="Maumus F."/>
            <person name="Michel G."/>
            <person name="Miranda-Saavedra D."/>
            <person name="Morales J."/>
            <person name="Moreau H."/>
            <person name="Motomura T."/>
            <person name="Nagasato C."/>
            <person name="Napoli C.A."/>
            <person name="Nelson D.R."/>
            <person name="Nyvall-Collen P."/>
            <person name="Peters A.F."/>
            <person name="Pommier C."/>
            <person name="Potin P."/>
            <person name="Poulain J."/>
            <person name="Quesneville H."/>
            <person name="Read B."/>
            <person name="Rensing S.A."/>
            <person name="Ritter A."/>
            <person name="Rousvoal S."/>
            <person name="Samanta M."/>
            <person name="Samson G."/>
            <person name="Schroeder D.C."/>
            <person name="Segurens B."/>
            <person name="Strittmatter M."/>
            <person name="Tonon T."/>
            <person name="Tregear J.W."/>
            <person name="Valentin K."/>
            <person name="von Dassow P."/>
            <person name="Yamagishi T."/>
            <person name="Van de Peer Y."/>
            <person name="Wincker P."/>
        </authorList>
    </citation>
    <scope>NUCLEOTIDE SEQUENCE [LARGE SCALE GENOMIC DNA]</scope>
    <source>
        <strain evidence="3">Ec32 / CCAP1310/4</strain>
    </source>
</reference>
<evidence type="ECO:0000313" key="3">
    <source>
        <dbReference type="Proteomes" id="UP000002630"/>
    </source>
</evidence>
<feature type="domain" description="ABC1 atypical kinase-like" evidence="1">
    <location>
        <begin position="2"/>
        <end position="176"/>
    </location>
</feature>
<dbReference type="CDD" id="cd05121">
    <property type="entry name" value="ABC1_ADCK3-like"/>
    <property type="match status" value="1"/>
</dbReference>
<name>D8LPN0_ECTSI</name>
<evidence type="ECO:0000313" key="2">
    <source>
        <dbReference type="EMBL" id="CBN80502.1"/>
    </source>
</evidence>
<dbReference type="OrthoDB" id="427480at2759"/>
<dbReference type="Proteomes" id="UP000002630">
    <property type="component" value="Linkage Group LG16"/>
</dbReference>
<keyword evidence="3" id="KW-1185">Reference proteome</keyword>